<keyword evidence="2" id="KW-1185">Reference proteome</keyword>
<dbReference type="Proteomes" id="UP000326532">
    <property type="component" value="Unassembled WGS sequence"/>
</dbReference>
<dbReference type="AlphaFoldDB" id="A0A5N6DP12"/>
<protein>
    <submittedName>
        <fullName evidence="1">Uncharacterized protein</fullName>
    </submittedName>
</protein>
<dbReference type="VEuPathDB" id="FungiDB:BDV34DRAFT_192978"/>
<reference evidence="1 2" key="1">
    <citation type="submission" date="2019-04" db="EMBL/GenBank/DDBJ databases">
        <title>Fungal friends and foes A comparative genomics study of 23 Aspergillus species from section Flavi.</title>
        <authorList>
            <consortium name="DOE Joint Genome Institute"/>
            <person name="Kjaerbolling I."/>
            <person name="Vesth T.C."/>
            <person name="Frisvad J.C."/>
            <person name="Nybo J.L."/>
            <person name="Theobald S."/>
            <person name="Kildgaard S."/>
            <person name="Petersen T.I."/>
            <person name="Kuo A."/>
            <person name="Sato A."/>
            <person name="Lyhne E.K."/>
            <person name="Kogle M.E."/>
            <person name="Wiebenga A."/>
            <person name="Kun R.S."/>
            <person name="Lubbers R.J."/>
            <person name="Makela M.R."/>
            <person name="Barry K."/>
            <person name="Chovatia M."/>
            <person name="Clum A."/>
            <person name="Daum C."/>
            <person name="Haridas S."/>
            <person name="He G."/>
            <person name="LaButti K."/>
            <person name="Lipzen A."/>
            <person name="Mondo S."/>
            <person name="Pangilinan J."/>
            <person name="Riley R."/>
            <person name="Salamov A."/>
            <person name="Simmons B.A."/>
            <person name="Magnuson J.K."/>
            <person name="Henrissat B."/>
            <person name="Mortensen U.H."/>
            <person name="Larsen T.O."/>
            <person name="De vries R.P."/>
            <person name="Grigoriev I.V."/>
            <person name="Machida M."/>
            <person name="Baker S.E."/>
            <person name="Andersen M.R."/>
        </authorList>
    </citation>
    <scope>NUCLEOTIDE SEQUENCE [LARGE SCALE GENOMIC DNA]</scope>
    <source>
        <strain evidence="1 2">CBS 117618</strain>
    </source>
</reference>
<sequence>MGEFLAALGSVTQEEDRLATEYSHTGTRKERRMQVDEGQMVLGGFSVRRRGGAAIAALPSAAVEWAMTSQKGRSKGSLEERERTFPISLSMHGDILVISWRLLAEVLAAHKVPGGVGIQHANVLNCRKVWGRTSIIRSSDVPLHDMQSVRSSLVLPFPSG</sequence>
<evidence type="ECO:0000313" key="1">
    <source>
        <dbReference type="EMBL" id="KAB8206891.1"/>
    </source>
</evidence>
<proteinExistence type="predicted"/>
<evidence type="ECO:0000313" key="2">
    <source>
        <dbReference type="Proteomes" id="UP000326532"/>
    </source>
</evidence>
<organism evidence="1 2">
    <name type="scientific">Aspergillus parasiticus</name>
    <dbReference type="NCBI Taxonomy" id="5067"/>
    <lineage>
        <taxon>Eukaryota</taxon>
        <taxon>Fungi</taxon>
        <taxon>Dikarya</taxon>
        <taxon>Ascomycota</taxon>
        <taxon>Pezizomycotina</taxon>
        <taxon>Eurotiomycetes</taxon>
        <taxon>Eurotiomycetidae</taxon>
        <taxon>Eurotiales</taxon>
        <taxon>Aspergillaceae</taxon>
        <taxon>Aspergillus</taxon>
        <taxon>Aspergillus subgen. Circumdati</taxon>
    </lineage>
</organism>
<name>A0A5N6DP12_ASPPA</name>
<dbReference type="EMBL" id="ML734960">
    <property type="protein sequence ID" value="KAB8206891.1"/>
    <property type="molecule type" value="Genomic_DNA"/>
</dbReference>
<gene>
    <name evidence="1" type="ORF">BDV34DRAFT_192978</name>
</gene>
<accession>A0A5N6DP12</accession>